<dbReference type="InterPro" id="IPR002931">
    <property type="entry name" value="Transglutaminase-like"/>
</dbReference>
<proteinExistence type="predicted"/>
<feature type="transmembrane region" description="Helical" evidence="1">
    <location>
        <begin position="137"/>
        <end position="156"/>
    </location>
</feature>
<name>A0ABU4SVT4_9PSEU</name>
<dbReference type="Gene3D" id="3.10.620.30">
    <property type="match status" value="1"/>
</dbReference>
<comment type="caution">
    <text evidence="3">The sequence shown here is derived from an EMBL/GenBank/DDBJ whole genome shotgun (WGS) entry which is preliminary data.</text>
</comment>
<dbReference type="Pfam" id="PF01841">
    <property type="entry name" value="Transglut_core"/>
    <property type="match status" value="1"/>
</dbReference>
<protein>
    <submittedName>
        <fullName evidence="3">TransglutaminaseTgpA domain-containing protein</fullName>
    </submittedName>
</protein>
<keyword evidence="4" id="KW-1185">Reference proteome</keyword>
<dbReference type="PANTHER" id="PTHR42736">
    <property type="entry name" value="PROTEIN-GLUTAMINE GAMMA-GLUTAMYLTRANSFERASE"/>
    <property type="match status" value="1"/>
</dbReference>
<dbReference type="PANTHER" id="PTHR42736:SF1">
    <property type="entry name" value="PROTEIN-GLUTAMINE GAMMA-GLUTAMYLTRANSFERASE"/>
    <property type="match status" value="1"/>
</dbReference>
<dbReference type="InterPro" id="IPR052901">
    <property type="entry name" value="Bact_TGase-like"/>
</dbReference>
<evidence type="ECO:0000256" key="1">
    <source>
        <dbReference type="SAM" id="Phobius"/>
    </source>
</evidence>
<dbReference type="Pfam" id="PF11992">
    <property type="entry name" value="TgpA_N"/>
    <property type="match status" value="1"/>
</dbReference>
<evidence type="ECO:0000259" key="2">
    <source>
        <dbReference type="SMART" id="SM00460"/>
    </source>
</evidence>
<dbReference type="Proteomes" id="UP001285521">
    <property type="component" value="Unassembled WGS sequence"/>
</dbReference>
<accession>A0ABU4SVT4</accession>
<keyword evidence="1" id="KW-1133">Transmembrane helix</keyword>
<feature type="transmembrane region" description="Helical" evidence="1">
    <location>
        <begin position="193"/>
        <end position="219"/>
    </location>
</feature>
<evidence type="ECO:0000313" key="3">
    <source>
        <dbReference type="EMBL" id="MDX8029950.1"/>
    </source>
</evidence>
<sequence length="715" mass="77154">MIRWLTTLLCAALAATSGLLYAEFFATNGFLLPVLASATAGALIATLHWRLGGALALAFGVFALLVAYLALRDTLWGFVPTPRTGLELLRGIGGGWARMLTTGLPADVRGELLVTPMLLTWAAAFIATRIALRHGNALAPTAPPLVAFVICLLFIAKRPGSHLDVAALFLTLALTLVLLRANRSATPNRRMSVTRVVVGAPTIGVVAALAFVATSALGLGDNRFDPRELRPPPPLASDAVTPLAAVKRQLRQPEPDRLFTVRVSESTVDKIRTAALDRFDGALWTSSDSFPAAGHELAADADGSTSLPMTGEVTIDRLTGPHLPVAGWPTSLETQTPMGFCDSSGTLIGTGRISGTTYRFSAQLSPRDEGLLLAPPSSTPKYRRYTEKPAGMPARLQVLALEITKGERTPYGQLTALEKHLQSLPYSLDARPGHSYGAIMRMFDGTQPGDSQAYAEQHASAFAVLARLLNLPSRVAVGYRLRDAKDGQFTVTSHDAHAWAEVHFSGYGWVAFEPTDLTKVPPDPHDPMNNAAFESIAQQVPQESPELDPIVTEKGDDSGSLGRTIRQAALVTGLGLAGLIVLTAGTIVLTKVLWRWRRRRGAPADRVLGAWRESLDRLVERGLAVPVTLTARQVAATSRSGTLHRLAPMAEAAVFAADEPNDDTVRAAWALEAAMRRELHPRRLSPGRFRAALSPRPLLMAWRQWRLVRRAEVRR</sequence>
<dbReference type="EMBL" id="JAXAVW010000004">
    <property type="protein sequence ID" value="MDX8029950.1"/>
    <property type="molecule type" value="Genomic_DNA"/>
</dbReference>
<keyword evidence="1" id="KW-0472">Membrane</keyword>
<feature type="transmembrane region" description="Helical" evidence="1">
    <location>
        <begin position="54"/>
        <end position="71"/>
    </location>
</feature>
<reference evidence="3 4" key="1">
    <citation type="submission" date="2023-11" db="EMBL/GenBank/DDBJ databases">
        <title>Lentzea sokolovensis, sp. nov., Lentzea kristufkii, sp. nov., and Lentzea miocenensis, sp. nov., rare actinobacteria from Sokolov Coal Basin, Miocene lacustrine sediment, Czech Republic.</title>
        <authorList>
            <person name="Lara A."/>
            <person name="Kotroba L."/>
            <person name="Nouioui I."/>
            <person name="Neumann-Schaal M."/>
            <person name="Mast Y."/>
            <person name="Chronakova A."/>
        </authorList>
    </citation>
    <scope>NUCLEOTIDE SEQUENCE [LARGE SCALE GENOMIC DNA]</scope>
    <source>
        <strain evidence="3 4">BCCO 10_0856</strain>
    </source>
</reference>
<reference evidence="3 4" key="2">
    <citation type="submission" date="2023-11" db="EMBL/GenBank/DDBJ databases">
        <authorList>
            <person name="Lara A.C."/>
            <person name="Chronakova A."/>
        </authorList>
    </citation>
    <scope>NUCLEOTIDE SEQUENCE [LARGE SCALE GENOMIC DNA]</scope>
    <source>
        <strain evidence="3 4">BCCO 10_0856</strain>
    </source>
</reference>
<organism evidence="3 4">
    <name type="scientific">Lentzea miocenica</name>
    <dbReference type="NCBI Taxonomy" id="3095431"/>
    <lineage>
        <taxon>Bacteria</taxon>
        <taxon>Bacillati</taxon>
        <taxon>Actinomycetota</taxon>
        <taxon>Actinomycetes</taxon>
        <taxon>Pseudonocardiales</taxon>
        <taxon>Pseudonocardiaceae</taxon>
        <taxon>Lentzea</taxon>
    </lineage>
</organism>
<dbReference type="InterPro" id="IPR021878">
    <property type="entry name" value="TgpA_N"/>
</dbReference>
<feature type="domain" description="Transglutaminase-like" evidence="2">
    <location>
        <begin position="449"/>
        <end position="516"/>
    </location>
</feature>
<keyword evidence="1" id="KW-0812">Transmembrane</keyword>
<feature type="transmembrane region" description="Helical" evidence="1">
    <location>
        <begin position="162"/>
        <end position="181"/>
    </location>
</feature>
<dbReference type="SMART" id="SM00460">
    <property type="entry name" value="TGc"/>
    <property type="match status" value="1"/>
</dbReference>
<feature type="transmembrane region" description="Helical" evidence="1">
    <location>
        <begin position="568"/>
        <end position="590"/>
    </location>
</feature>
<dbReference type="InterPro" id="IPR038765">
    <property type="entry name" value="Papain-like_cys_pep_sf"/>
</dbReference>
<gene>
    <name evidence="3" type="ORF">SK803_06985</name>
</gene>
<evidence type="ECO:0000313" key="4">
    <source>
        <dbReference type="Proteomes" id="UP001285521"/>
    </source>
</evidence>
<dbReference type="RefSeq" id="WP_319964949.1">
    <property type="nucleotide sequence ID" value="NZ_JAXAVW010000004.1"/>
</dbReference>
<dbReference type="SUPFAM" id="SSF54001">
    <property type="entry name" value="Cysteine proteinases"/>
    <property type="match status" value="1"/>
</dbReference>